<dbReference type="Proteomes" id="UP000006426">
    <property type="component" value="Plasmid pmppla107"/>
</dbReference>
<organism evidence="1 2">
    <name type="scientific">Pseudomonas amygdali pv. lachrymans str. M301315</name>
    <dbReference type="NCBI Taxonomy" id="629260"/>
    <lineage>
        <taxon>Bacteria</taxon>
        <taxon>Pseudomonadati</taxon>
        <taxon>Pseudomonadota</taxon>
        <taxon>Gammaproteobacteria</taxon>
        <taxon>Pseudomonadales</taxon>
        <taxon>Pseudomonadaceae</taxon>
        <taxon>Pseudomonas</taxon>
        <taxon>Pseudomonas amygdali</taxon>
    </lineage>
</organism>
<evidence type="ECO:0000313" key="1">
    <source>
        <dbReference type="EMBL" id="AXH59741.1"/>
    </source>
</evidence>
<dbReference type="EMBL" id="CP031226">
    <property type="protein sequence ID" value="AXH59741.1"/>
    <property type="molecule type" value="Genomic_DNA"/>
</dbReference>
<name>A0AAD0PVX5_PSEAV</name>
<keyword evidence="1" id="KW-0614">Plasmid</keyword>
<protein>
    <submittedName>
        <fullName evidence="1">Uncharacterized protein</fullName>
    </submittedName>
</protein>
<dbReference type="GeneID" id="39474655"/>
<proteinExistence type="predicted"/>
<evidence type="ECO:0000313" key="2">
    <source>
        <dbReference type="Proteomes" id="UP000006426"/>
    </source>
</evidence>
<reference evidence="1 2" key="1">
    <citation type="journal article" date="2011" name="PLoS Pathog.">
        <title>Dynamic evolution of pathogenicity revealed by sequencing and comparative genomics of 19 Pseudomonas syringae isolates.</title>
        <authorList>
            <person name="Baltrus D.A."/>
            <person name="Nishimura M.T."/>
            <person name="Romanchuk A."/>
            <person name="Chang J.H."/>
            <person name="Mukhtar M.S."/>
            <person name="Cherkis K."/>
            <person name="Roach J."/>
            <person name="Grant S.R."/>
            <person name="Jones C.D."/>
            <person name="Dangl J.L."/>
        </authorList>
    </citation>
    <scope>NUCLEOTIDE SEQUENCE [LARGE SCALE GENOMIC DNA]</scope>
    <source>
        <strain evidence="1 2">M301315</strain>
    </source>
</reference>
<accession>A0AAD0PVX5</accession>
<sequence length="62" mass="7019">MELLRPTTQDVENAGFRAIVEKQAKGLASEDLVTASDFLIQRIKHLRKNVDLQLKAENDLAR</sequence>
<dbReference type="RefSeq" id="WP_005741997.1">
    <property type="nucleotide sequence ID" value="NZ_CP031226.1"/>
</dbReference>
<dbReference type="AlphaFoldDB" id="A0AAD0PVX5"/>
<gene>
    <name evidence="1" type="ORF">PLA107_031455</name>
</gene>
<geneLocation type="plasmid" evidence="2">
    <name>pmppla107</name>
</geneLocation>